<dbReference type="SUPFAM" id="SSF88946">
    <property type="entry name" value="Sigma2 domain of RNA polymerase sigma factors"/>
    <property type="match status" value="1"/>
</dbReference>
<dbReference type="Pfam" id="PF08281">
    <property type="entry name" value="Sigma70_r4_2"/>
    <property type="match status" value="1"/>
</dbReference>
<keyword evidence="3" id="KW-0731">Sigma factor</keyword>
<name>A0A918UVE9_9BACT</name>
<evidence type="ECO:0000259" key="5">
    <source>
        <dbReference type="Pfam" id="PF04542"/>
    </source>
</evidence>
<reference evidence="7" key="1">
    <citation type="journal article" date="2014" name="Int. J. Syst. Evol. Microbiol.">
        <title>Complete genome sequence of Corynebacterium casei LMG S-19264T (=DSM 44701T), isolated from a smear-ripened cheese.</title>
        <authorList>
            <consortium name="US DOE Joint Genome Institute (JGI-PGF)"/>
            <person name="Walter F."/>
            <person name="Albersmeier A."/>
            <person name="Kalinowski J."/>
            <person name="Ruckert C."/>
        </authorList>
    </citation>
    <scope>NUCLEOTIDE SEQUENCE</scope>
    <source>
        <strain evidence="7">KCTC 12368</strain>
    </source>
</reference>
<reference evidence="7" key="2">
    <citation type="submission" date="2020-09" db="EMBL/GenBank/DDBJ databases">
        <authorList>
            <person name="Sun Q."/>
            <person name="Kim S."/>
        </authorList>
    </citation>
    <scope>NUCLEOTIDE SEQUENCE</scope>
    <source>
        <strain evidence="7">KCTC 12368</strain>
    </source>
</reference>
<dbReference type="GO" id="GO:0016987">
    <property type="term" value="F:sigma factor activity"/>
    <property type="evidence" value="ECO:0007669"/>
    <property type="project" value="UniProtKB-KW"/>
</dbReference>
<evidence type="ECO:0000313" key="7">
    <source>
        <dbReference type="EMBL" id="GGZ35922.1"/>
    </source>
</evidence>
<gene>
    <name evidence="7" type="ORF">GCM10007049_31500</name>
</gene>
<dbReference type="InterPro" id="IPR039425">
    <property type="entry name" value="RNA_pol_sigma-70-like"/>
</dbReference>
<comment type="similarity">
    <text evidence="1">Belongs to the sigma-70 factor family. ECF subfamily.</text>
</comment>
<keyword evidence="8" id="KW-1185">Reference proteome</keyword>
<dbReference type="InterPro" id="IPR007627">
    <property type="entry name" value="RNA_pol_sigma70_r2"/>
</dbReference>
<keyword evidence="4" id="KW-0804">Transcription</keyword>
<evidence type="ECO:0000313" key="8">
    <source>
        <dbReference type="Proteomes" id="UP000619457"/>
    </source>
</evidence>
<dbReference type="GO" id="GO:0000428">
    <property type="term" value="C:DNA-directed RNA polymerase complex"/>
    <property type="evidence" value="ECO:0007669"/>
    <property type="project" value="UniProtKB-KW"/>
</dbReference>
<feature type="domain" description="RNA polymerase sigma factor 70 region 4 type 2" evidence="6">
    <location>
        <begin position="121"/>
        <end position="173"/>
    </location>
</feature>
<keyword evidence="2" id="KW-0805">Transcription regulation</keyword>
<organism evidence="7 8">
    <name type="scientific">Echinicola pacifica</name>
    <dbReference type="NCBI Taxonomy" id="346377"/>
    <lineage>
        <taxon>Bacteria</taxon>
        <taxon>Pseudomonadati</taxon>
        <taxon>Bacteroidota</taxon>
        <taxon>Cytophagia</taxon>
        <taxon>Cytophagales</taxon>
        <taxon>Cyclobacteriaceae</taxon>
        <taxon>Echinicola</taxon>
    </lineage>
</organism>
<dbReference type="PANTHER" id="PTHR43133:SF46">
    <property type="entry name" value="RNA POLYMERASE SIGMA-70 FACTOR ECF SUBFAMILY"/>
    <property type="match status" value="1"/>
</dbReference>
<dbReference type="PANTHER" id="PTHR43133">
    <property type="entry name" value="RNA POLYMERASE ECF-TYPE SIGMA FACTO"/>
    <property type="match status" value="1"/>
</dbReference>
<dbReference type="AlphaFoldDB" id="A0A918UVE9"/>
<dbReference type="EMBL" id="BMWX01000006">
    <property type="protein sequence ID" value="GGZ35922.1"/>
    <property type="molecule type" value="Genomic_DNA"/>
</dbReference>
<evidence type="ECO:0000256" key="3">
    <source>
        <dbReference type="ARBA" id="ARBA00023082"/>
    </source>
</evidence>
<dbReference type="SUPFAM" id="SSF88659">
    <property type="entry name" value="Sigma3 and sigma4 domains of RNA polymerase sigma factors"/>
    <property type="match status" value="1"/>
</dbReference>
<protein>
    <submittedName>
        <fullName evidence="7">DNA-directed RNA polymerase sigma-70 factor</fullName>
    </submittedName>
</protein>
<dbReference type="InterPro" id="IPR013249">
    <property type="entry name" value="RNA_pol_sigma70_r4_t2"/>
</dbReference>
<dbReference type="InterPro" id="IPR013325">
    <property type="entry name" value="RNA_pol_sigma_r2"/>
</dbReference>
<accession>A0A918UVE9</accession>
<evidence type="ECO:0000256" key="2">
    <source>
        <dbReference type="ARBA" id="ARBA00023015"/>
    </source>
</evidence>
<feature type="domain" description="RNA polymerase sigma-70 region 2" evidence="5">
    <location>
        <begin position="28"/>
        <end position="95"/>
    </location>
</feature>
<keyword evidence="7" id="KW-0240">DNA-directed RNA polymerase</keyword>
<dbReference type="Pfam" id="PF04542">
    <property type="entry name" value="Sigma70_r2"/>
    <property type="match status" value="1"/>
</dbReference>
<evidence type="ECO:0000256" key="1">
    <source>
        <dbReference type="ARBA" id="ARBA00010641"/>
    </source>
</evidence>
<dbReference type="RefSeq" id="WP_018475530.1">
    <property type="nucleotide sequence ID" value="NZ_BMWX01000006.1"/>
</dbReference>
<dbReference type="Gene3D" id="1.10.1740.10">
    <property type="match status" value="1"/>
</dbReference>
<comment type="caution">
    <text evidence="7">The sequence shown here is derived from an EMBL/GenBank/DDBJ whole genome shotgun (WGS) entry which is preliminary data.</text>
</comment>
<dbReference type="InterPro" id="IPR013324">
    <property type="entry name" value="RNA_pol_sigma_r3/r4-like"/>
</dbReference>
<dbReference type="GO" id="GO:0006352">
    <property type="term" value="P:DNA-templated transcription initiation"/>
    <property type="evidence" value="ECO:0007669"/>
    <property type="project" value="InterPro"/>
</dbReference>
<sequence>MFIRKTYTSEAKLIEGCMQGNRKAQQHLYEQYSGKFLVICRRYIKDHDLSEDVMIESFMKIFEKLSQYESKGSFEGWMKRIVVTQALLTLRKNQKLAMEVNLEGQAESSLPQYEASHLEVEELMGMIHSLPIGYKTVFNLYAIEGYSHAEIGELLGISPATSKSQLSRARALLKDRISLLNQKERSING</sequence>
<dbReference type="Gene3D" id="1.10.10.10">
    <property type="entry name" value="Winged helix-like DNA-binding domain superfamily/Winged helix DNA-binding domain"/>
    <property type="match status" value="1"/>
</dbReference>
<dbReference type="GO" id="GO:0003677">
    <property type="term" value="F:DNA binding"/>
    <property type="evidence" value="ECO:0007669"/>
    <property type="project" value="InterPro"/>
</dbReference>
<dbReference type="InterPro" id="IPR036388">
    <property type="entry name" value="WH-like_DNA-bd_sf"/>
</dbReference>
<dbReference type="InterPro" id="IPR014284">
    <property type="entry name" value="RNA_pol_sigma-70_dom"/>
</dbReference>
<dbReference type="CDD" id="cd06171">
    <property type="entry name" value="Sigma70_r4"/>
    <property type="match status" value="1"/>
</dbReference>
<evidence type="ECO:0000256" key="4">
    <source>
        <dbReference type="ARBA" id="ARBA00023163"/>
    </source>
</evidence>
<evidence type="ECO:0000259" key="6">
    <source>
        <dbReference type="Pfam" id="PF08281"/>
    </source>
</evidence>
<dbReference type="NCBIfam" id="TIGR02937">
    <property type="entry name" value="sigma70-ECF"/>
    <property type="match status" value="1"/>
</dbReference>
<dbReference type="Proteomes" id="UP000619457">
    <property type="component" value="Unassembled WGS sequence"/>
</dbReference>
<proteinExistence type="inferred from homology"/>